<dbReference type="PANTHER" id="PTHR37534">
    <property type="entry name" value="TRANSCRIPTIONAL ACTIVATOR PROTEIN UGA3"/>
    <property type="match status" value="1"/>
</dbReference>
<gene>
    <name evidence="3" type="ORF">IFR04_006777</name>
</gene>
<accession>A0A8H7WAP4</accession>
<dbReference type="Pfam" id="PF11951">
    <property type="entry name" value="Fungal_trans_2"/>
    <property type="match status" value="1"/>
</dbReference>
<name>A0A8H7WAP4_9HELO</name>
<reference evidence="3" key="1">
    <citation type="submission" date="2021-02" db="EMBL/GenBank/DDBJ databases">
        <title>Genome sequence Cadophora malorum strain M34.</title>
        <authorList>
            <person name="Stefanovic E."/>
            <person name="Vu D."/>
            <person name="Scully C."/>
            <person name="Dijksterhuis J."/>
            <person name="Roader J."/>
            <person name="Houbraken J."/>
        </authorList>
    </citation>
    <scope>NUCLEOTIDE SEQUENCE</scope>
    <source>
        <strain evidence="3">M34</strain>
    </source>
</reference>
<evidence type="ECO:0000256" key="1">
    <source>
        <dbReference type="ARBA" id="ARBA00004123"/>
    </source>
</evidence>
<dbReference type="AlphaFoldDB" id="A0A8H7WAP4"/>
<comment type="subcellular location">
    <subcellularLocation>
        <location evidence="1">Nucleus</location>
    </subcellularLocation>
</comment>
<comment type="caution">
    <text evidence="3">The sequence shown here is derived from an EMBL/GenBank/DDBJ whole genome shotgun (WGS) entry which is preliminary data.</text>
</comment>
<dbReference type="InterPro" id="IPR021858">
    <property type="entry name" value="Fun_TF"/>
</dbReference>
<evidence type="ECO:0000313" key="4">
    <source>
        <dbReference type="Proteomes" id="UP000664132"/>
    </source>
</evidence>
<sequence>MLGSTRFWASVFIEQPTDFTFVTEDWLLYYFKNGFTPLLIRPYAHPIYQDSTYLCSLQNAASWVKSAFLANSALHASWKIPYLKSSAMAHYSNAVHGLQMAIDNGEIDGSEDYTLAAVVFLLLFEKIHAEPSSLASTHLRGLAHLMRIRSTESARHSDQDKVLPFHRLATESFAYQISTLSLLNPEVRSLAPLFSWDSLGTTMCVKFLPGDTEYSAAPLLGRHRNLFKLIYEVTCLCSQDVPLEDRATKAHIHDENLEEMSNELDGGSEYFSELDVNERAYRNETLLYIYTAQILTFKLLNHASAIDHSRIQYLSHKALSLLRFCKVSPLASDFLCWPILILGCCVSREEDMYFLNEKLVELWQASFCGQIRRSAVVLTEVWNLRRRRGRMADLGGEASLVDGADPLDQLLGIGKTARS</sequence>
<organism evidence="3 4">
    <name type="scientific">Cadophora malorum</name>
    <dbReference type="NCBI Taxonomy" id="108018"/>
    <lineage>
        <taxon>Eukaryota</taxon>
        <taxon>Fungi</taxon>
        <taxon>Dikarya</taxon>
        <taxon>Ascomycota</taxon>
        <taxon>Pezizomycotina</taxon>
        <taxon>Leotiomycetes</taxon>
        <taxon>Helotiales</taxon>
        <taxon>Ploettnerulaceae</taxon>
        <taxon>Cadophora</taxon>
    </lineage>
</organism>
<dbReference type="EMBL" id="JAFJYH010000091">
    <property type="protein sequence ID" value="KAG4420118.1"/>
    <property type="molecule type" value="Genomic_DNA"/>
</dbReference>
<keyword evidence="4" id="KW-1185">Reference proteome</keyword>
<keyword evidence="2" id="KW-0539">Nucleus</keyword>
<evidence type="ECO:0000313" key="3">
    <source>
        <dbReference type="EMBL" id="KAG4420118.1"/>
    </source>
</evidence>
<protein>
    <submittedName>
        <fullName evidence="3">Uncharacterized protein</fullName>
    </submittedName>
</protein>
<dbReference type="Proteomes" id="UP000664132">
    <property type="component" value="Unassembled WGS sequence"/>
</dbReference>
<dbReference type="OrthoDB" id="1919336at2759"/>
<dbReference type="PANTHER" id="PTHR37534:SF46">
    <property type="entry name" value="ZN(II)2CYS6 TRANSCRIPTION FACTOR (EUROFUNG)"/>
    <property type="match status" value="1"/>
</dbReference>
<evidence type="ECO:0000256" key="2">
    <source>
        <dbReference type="ARBA" id="ARBA00023242"/>
    </source>
</evidence>
<dbReference type="GO" id="GO:0005634">
    <property type="term" value="C:nucleus"/>
    <property type="evidence" value="ECO:0007669"/>
    <property type="project" value="UniProtKB-SubCell"/>
</dbReference>
<proteinExistence type="predicted"/>